<name>A0A918HPL8_9ACTN</name>
<feature type="compositionally biased region" description="Gly residues" evidence="1">
    <location>
        <begin position="340"/>
        <end position="387"/>
    </location>
</feature>
<keyword evidence="2" id="KW-0812">Transmembrane</keyword>
<feature type="compositionally biased region" description="Basic and acidic residues" evidence="1">
    <location>
        <begin position="311"/>
        <end position="324"/>
    </location>
</feature>
<keyword evidence="2" id="KW-1133">Transmembrane helix</keyword>
<reference evidence="3" key="2">
    <citation type="submission" date="2020-09" db="EMBL/GenBank/DDBJ databases">
        <authorList>
            <person name="Sun Q."/>
            <person name="Ohkuma M."/>
        </authorList>
    </citation>
    <scope>NUCLEOTIDE SEQUENCE</scope>
    <source>
        <strain evidence="3">JCM 4125</strain>
    </source>
</reference>
<feature type="compositionally biased region" description="Pro residues" evidence="1">
    <location>
        <begin position="409"/>
        <end position="418"/>
    </location>
</feature>
<feature type="compositionally biased region" description="Polar residues" evidence="1">
    <location>
        <begin position="259"/>
        <end position="274"/>
    </location>
</feature>
<feature type="transmembrane region" description="Helical" evidence="2">
    <location>
        <begin position="55"/>
        <end position="75"/>
    </location>
</feature>
<gene>
    <name evidence="3" type="ORF">GCM10010226_82520</name>
</gene>
<feature type="transmembrane region" description="Helical" evidence="2">
    <location>
        <begin position="138"/>
        <end position="155"/>
    </location>
</feature>
<comment type="caution">
    <text evidence="3">The sequence shown here is derived from an EMBL/GenBank/DDBJ whole genome shotgun (WGS) entry which is preliminary data.</text>
</comment>
<sequence>MLQIDWSNPGFIKLYCMVFALATIFTCIAWLIAIVKRVAREVNPAAAIAESIGSLLLSVIVTAFAPAIIATVVDLVDEMAVSMFKPFLADMTLTGAFIVVMLGVLSASAWGLPIALALIGFFLTVGLGLFLMLVARNALVLTGVVFGPVVFAGLVDRDLWGHSKKYIGVITGIIMSKWVMMVVLAMIPALFGSTIRNPPESFSRVVSTLLIILALFIIAGYAPWQVSKFIPMFGDEIQNLAQHRDIAMQKGKDAWSKARGSNSNDEMQDKNSSGAGDLPRTGYGSEAEPGSGTEAAAAGESPAGLAAVGAEKTEAKARGAEEGVRGAVGKGFDSASMGSDGAGSMGDGEGMPGGSGSGPEGGPDQPGGPGGMGGTPKPGGGGRGGGSSASEGVTPEASPPQAAVLPGGEVPPPLPPASEWPDSTPLSPA</sequence>
<reference evidence="3" key="1">
    <citation type="journal article" date="2014" name="Int. J. Syst. Evol. Microbiol.">
        <title>Complete genome sequence of Corynebacterium casei LMG S-19264T (=DSM 44701T), isolated from a smear-ripened cheese.</title>
        <authorList>
            <consortium name="US DOE Joint Genome Institute (JGI-PGF)"/>
            <person name="Walter F."/>
            <person name="Albersmeier A."/>
            <person name="Kalinowski J."/>
            <person name="Ruckert C."/>
        </authorList>
    </citation>
    <scope>NUCLEOTIDE SEQUENCE</scope>
    <source>
        <strain evidence="3">JCM 4125</strain>
    </source>
</reference>
<feature type="region of interest" description="Disordered" evidence="1">
    <location>
        <begin position="251"/>
        <end position="429"/>
    </location>
</feature>
<feature type="transmembrane region" description="Helical" evidence="2">
    <location>
        <begin position="202"/>
        <end position="224"/>
    </location>
</feature>
<evidence type="ECO:0008006" key="5">
    <source>
        <dbReference type="Google" id="ProtNLM"/>
    </source>
</evidence>
<dbReference type="EMBL" id="BMSA01000040">
    <property type="protein sequence ID" value="GGT92041.1"/>
    <property type="molecule type" value="Genomic_DNA"/>
</dbReference>
<keyword evidence="4" id="KW-1185">Reference proteome</keyword>
<feature type="transmembrane region" description="Helical" evidence="2">
    <location>
        <begin position="111"/>
        <end position="131"/>
    </location>
</feature>
<evidence type="ECO:0000313" key="4">
    <source>
        <dbReference type="Proteomes" id="UP000646776"/>
    </source>
</evidence>
<feature type="compositionally biased region" description="Low complexity" evidence="1">
    <location>
        <begin position="284"/>
        <end position="307"/>
    </location>
</feature>
<feature type="transmembrane region" description="Helical" evidence="2">
    <location>
        <begin position="87"/>
        <end position="105"/>
    </location>
</feature>
<protein>
    <recommendedName>
        <fullName evidence="5">Integral membrane protein</fullName>
    </recommendedName>
</protein>
<feature type="transmembrane region" description="Helical" evidence="2">
    <location>
        <begin position="167"/>
        <end position="190"/>
    </location>
</feature>
<evidence type="ECO:0000313" key="3">
    <source>
        <dbReference type="EMBL" id="GGT92041.1"/>
    </source>
</evidence>
<keyword evidence="2" id="KW-0472">Membrane</keyword>
<dbReference type="Proteomes" id="UP000646776">
    <property type="component" value="Unassembled WGS sequence"/>
</dbReference>
<evidence type="ECO:0000256" key="2">
    <source>
        <dbReference type="SAM" id="Phobius"/>
    </source>
</evidence>
<organism evidence="3 4">
    <name type="scientific">Streptomyces phaeofaciens</name>
    <dbReference type="NCBI Taxonomy" id="68254"/>
    <lineage>
        <taxon>Bacteria</taxon>
        <taxon>Bacillati</taxon>
        <taxon>Actinomycetota</taxon>
        <taxon>Actinomycetes</taxon>
        <taxon>Kitasatosporales</taxon>
        <taxon>Streptomycetaceae</taxon>
        <taxon>Streptomyces</taxon>
    </lineage>
</organism>
<evidence type="ECO:0000256" key="1">
    <source>
        <dbReference type="SAM" id="MobiDB-lite"/>
    </source>
</evidence>
<proteinExistence type="predicted"/>
<accession>A0A918HPL8</accession>
<feature type="transmembrane region" description="Helical" evidence="2">
    <location>
        <begin position="12"/>
        <end position="35"/>
    </location>
</feature>
<dbReference type="AlphaFoldDB" id="A0A918HPL8"/>
<dbReference type="RefSeq" id="WP_189717759.1">
    <property type="nucleotide sequence ID" value="NZ_BMSA01000040.1"/>
</dbReference>